<dbReference type="HOGENOM" id="CLU_054340_0_0_11"/>
<dbReference type="Proteomes" id="UP000004816">
    <property type="component" value="Unassembled WGS sequence"/>
</dbReference>
<dbReference type="NCBIfam" id="NF005479">
    <property type="entry name" value="PRK07080.1"/>
    <property type="match status" value="1"/>
</dbReference>
<dbReference type="Gene3D" id="3.30.930.10">
    <property type="entry name" value="Bira Bifunctional Protein, Domain 2"/>
    <property type="match status" value="1"/>
</dbReference>
<dbReference type="RefSeq" id="WP_007468658.1">
    <property type="nucleotide sequence ID" value="NZ_KI391954.1"/>
</dbReference>
<reference evidence="1 2" key="1">
    <citation type="journal article" date="2011" name="Stand. Genomic Sci.">
        <title>High quality draft genome sequence of Segniliparus rugosus CDC 945(T)= (ATCC BAA-974(T)).</title>
        <authorList>
            <person name="Earl A.M."/>
            <person name="Desjardins C.A."/>
            <person name="Fitzgerald M.G."/>
            <person name="Arachchi H.M."/>
            <person name="Zeng Q."/>
            <person name="Mehta T."/>
            <person name="Griggs A."/>
            <person name="Birren B.W."/>
            <person name="Toney N.C."/>
            <person name="Carr J."/>
            <person name="Posey J."/>
            <person name="Butler W.R."/>
        </authorList>
    </citation>
    <scope>NUCLEOTIDE SEQUENCE [LARGE SCALE GENOMIC DNA]</scope>
    <source>
        <strain evidence="2">ATCC BAA-974 / DSM 45345 / CCUG 50838 / CIP 108380 / JCM 13579 / CDC 945</strain>
    </source>
</reference>
<evidence type="ECO:0000313" key="1">
    <source>
        <dbReference type="EMBL" id="EFV14043.1"/>
    </source>
</evidence>
<dbReference type="EMBL" id="ACZI02000003">
    <property type="protein sequence ID" value="EFV14043.1"/>
    <property type="molecule type" value="Genomic_DNA"/>
</dbReference>
<dbReference type="InterPro" id="IPR045864">
    <property type="entry name" value="aa-tRNA-synth_II/BPL/LPL"/>
</dbReference>
<evidence type="ECO:0000313" key="2">
    <source>
        <dbReference type="Proteomes" id="UP000004816"/>
    </source>
</evidence>
<organism evidence="1 2">
    <name type="scientific">Segniliparus rugosus (strain ATCC BAA-974 / DSM 45345 / CCUG 50838 / CIP 108380 / JCM 13579 / CDC 945)</name>
    <dbReference type="NCBI Taxonomy" id="679197"/>
    <lineage>
        <taxon>Bacteria</taxon>
        <taxon>Bacillati</taxon>
        <taxon>Actinomycetota</taxon>
        <taxon>Actinomycetes</taxon>
        <taxon>Mycobacteriales</taxon>
        <taxon>Segniliparaceae</taxon>
        <taxon>Segniliparus</taxon>
    </lineage>
</organism>
<comment type="caution">
    <text evidence="1">The sequence shown here is derived from an EMBL/GenBank/DDBJ whole genome shotgun (WGS) entry which is preliminary data.</text>
</comment>
<dbReference type="OrthoDB" id="583154at2"/>
<accession>E5XNQ3</accession>
<keyword evidence="2" id="KW-1185">Reference proteome</keyword>
<gene>
    <name evidence="1" type="ORF">HMPREF9336_01124</name>
</gene>
<name>E5XNQ3_SEGRC</name>
<evidence type="ECO:0008006" key="3">
    <source>
        <dbReference type="Google" id="ProtNLM"/>
    </source>
</evidence>
<protein>
    <recommendedName>
        <fullName evidence="3">Amino acid--[acyl-carrier-protein] ligase</fullName>
    </recommendedName>
</protein>
<dbReference type="SUPFAM" id="SSF55681">
    <property type="entry name" value="Class II aaRS and biotin synthetases"/>
    <property type="match status" value="1"/>
</dbReference>
<dbReference type="AlphaFoldDB" id="E5XNQ3"/>
<dbReference type="eggNOG" id="COG0172">
    <property type="taxonomic scope" value="Bacteria"/>
</dbReference>
<proteinExistence type="predicted"/>
<sequence length="308" mass="32882">MPAQALRARRAAFRDELIRSRYLVPLGSGGLYALAGAFEDIVTGIGVRVTEEGRRAHGDRAAVLRFPPVFPAEDFDRTDYIAAFPHLSGLVNTFGGGEEQHRELLLDREAGLAWDSHLAPSGIALVSAACHPCYAGLAGALPEQGALLDVYGSCFRREPAADPARMQSFRMREFVAVGRAEQAAAHQASWIPRAQGVLSDLGLDAATAPASDPFFGRTGRMLAAHQLAENKKTELVVHLYGADQPPTAVASCNNHTDHFGVNFSISASDGTPAHSACVGFGMERIALGLLKTHGFDRAAWPASAKAWL</sequence>
<dbReference type="STRING" id="679197.HMPREF9336_01124"/>